<evidence type="ECO:0000256" key="1">
    <source>
        <dbReference type="SAM" id="MobiDB-lite"/>
    </source>
</evidence>
<evidence type="ECO:0000313" key="2">
    <source>
        <dbReference type="EMBL" id="CAH1854727.1"/>
    </source>
</evidence>
<evidence type="ECO:0000313" key="3">
    <source>
        <dbReference type="Proteomes" id="UP000838102"/>
    </source>
</evidence>
<dbReference type="InterPro" id="IPR010026">
    <property type="entry name" value="Phage_holin_LL-H"/>
</dbReference>
<organism evidence="2 3">
    <name type="scientific">Convivina praedatoris</name>
    <dbReference type="NCBI Taxonomy" id="2880963"/>
    <lineage>
        <taxon>Bacteria</taxon>
        <taxon>Bacillati</taxon>
        <taxon>Bacillota</taxon>
        <taxon>Bacilli</taxon>
        <taxon>Lactobacillales</taxon>
        <taxon>Lactobacillaceae</taxon>
        <taxon>Convivina</taxon>
    </lineage>
</organism>
<gene>
    <name evidence="2" type="ORF">LMG032447_00924</name>
</gene>
<name>A0ABN8H9M2_9LACO</name>
<comment type="caution">
    <text evidence="2">The sequence shown here is derived from an EMBL/GenBank/DDBJ whole genome shotgun (WGS) entry which is preliminary data.</text>
</comment>
<proteinExistence type="predicted"/>
<dbReference type="NCBIfam" id="TIGR01673">
    <property type="entry name" value="holin_LLH"/>
    <property type="match status" value="1"/>
</dbReference>
<dbReference type="RefSeq" id="WP_248706321.1">
    <property type="nucleotide sequence ID" value="NZ_CAKOEU010000004.1"/>
</dbReference>
<feature type="region of interest" description="Disordered" evidence="1">
    <location>
        <begin position="103"/>
        <end position="125"/>
    </location>
</feature>
<dbReference type="Proteomes" id="UP000838102">
    <property type="component" value="Unassembled WGS sequence"/>
</dbReference>
<dbReference type="Pfam" id="PF09682">
    <property type="entry name" value="Phage_holin_6_1"/>
    <property type="match status" value="1"/>
</dbReference>
<sequence>MNNVLDTLATIGTLIVLGAPVVHGVVKYLRSKTKNNNVQLFLGWVDQAVGSLENSDLSGTEKKYKAISYVSKRLAANKLVGKFSEQQISAAIEMAVNGLHGSETSNAEPVVSNNQPEQAGLPTIKNYVNGPVNGGVK</sequence>
<accession>A0ABN8H9M2</accession>
<keyword evidence="3" id="KW-1185">Reference proteome</keyword>
<reference evidence="2" key="1">
    <citation type="submission" date="2022-03" db="EMBL/GenBank/DDBJ databases">
        <authorList>
            <person name="Hettiarachchi G."/>
        </authorList>
    </citation>
    <scope>NUCLEOTIDE SEQUENCE</scope>
    <source>
        <strain evidence="2">LMG 32447</strain>
    </source>
</reference>
<dbReference type="EMBL" id="CAKOEU010000004">
    <property type="protein sequence ID" value="CAH1854727.1"/>
    <property type="molecule type" value="Genomic_DNA"/>
</dbReference>
<feature type="compositionally biased region" description="Polar residues" evidence="1">
    <location>
        <begin position="103"/>
        <end position="117"/>
    </location>
</feature>
<protein>
    <submittedName>
        <fullName evidence="2">Uncharacterized protein</fullName>
    </submittedName>
</protein>